<evidence type="ECO:0000256" key="2">
    <source>
        <dbReference type="SAM" id="SignalP"/>
    </source>
</evidence>
<feature type="signal peptide" evidence="2">
    <location>
        <begin position="1"/>
        <end position="20"/>
    </location>
</feature>
<dbReference type="KEGG" id="rcr:NCTC10994_00483"/>
<gene>
    <name evidence="3" type="ORF">NCTC10994_00483</name>
</gene>
<reference evidence="3 4" key="1">
    <citation type="submission" date="2018-06" db="EMBL/GenBank/DDBJ databases">
        <authorList>
            <consortium name="Pathogen Informatics"/>
            <person name="Doyle S."/>
        </authorList>
    </citation>
    <scope>NUCLEOTIDE SEQUENCE [LARGE SCALE GENOMIC DNA]</scope>
    <source>
        <strain evidence="3 4">NCTC10994</strain>
    </source>
</reference>
<keyword evidence="2" id="KW-0732">Signal</keyword>
<evidence type="ECO:0000313" key="4">
    <source>
        <dbReference type="Proteomes" id="UP000249091"/>
    </source>
</evidence>
<keyword evidence="4" id="KW-1185">Reference proteome</keyword>
<accession>A0A2X4U370</accession>
<dbReference type="EMBL" id="LS483468">
    <property type="protein sequence ID" value="SQI28732.1"/>
    <property type="molecule type" value="Genomic_DNA"/>
</dbReference>
<organism evidence="3 4">
    <name type="scientific">Rhodococcus coprophilus</name>
    <dbReference type="NCBI Taxonomy" id="38310"/>
    <lineage>
        <taxon>Bacteria</taxon>
        <taxon>Bacillati</taxon>
        <taxon>Actinomycetota</taxon>
        <taxon>Actinomycetes</taxon>
        <taxon>Mycobacteriales</taxon>
        <taxon>Nocardiaceae</taxon>
        <taxon>Rhodococcus</taxon>
    </lineage>
</organism>
<evidence type="ECO:0000313" key="3">
    <source>
        <dbReference type="EMBL" id="SQI28732.1"/>
    </source>
</evidence>
<feature type="compositionally biased region" description="Polar residues" evidence="1">
    <location>
        <begin position="53"/>
        <end position="67"/>
    </location>
</feature>
<dbReference type="RefSeq" id="WP_072698216.1">
    <property type="nucleotide sequence ID" value="NZ_JAFBBL010000001.1"/>
</dbReference>
<dbReference type="Proteomes" id="UP000249091">
    <property type="component" value="Chromosome 1"/>
</dbReference>
<sequence length="92" mass="9631">MRYASRFLALLFGIALIVFAAGGAGAQLTVTDSPGVTTPPAASEPEDPPSTTQPPATTGTPLHNNPYTYPVPRNPESRVPIQSVPAGSIFRR</sequence>
<evidence type="ECO:0008006" key="5">
    <source>
        <dbReference type="Google" id="ProtNLM"/>
    </source>
</evidence>
<protein>
    <recommendedName>
        <fullName evidence="5">Secreted protein</fullName>
    </recommendedName>
</protein>
<feature type="chain" id="PRO_5015920050" description="Secreted protein" evidence="2">
    <location>
        <begin position="21"/>
        <end position="92"/>
    </location>
</feature>
<proteinExistence type="predicted"/>
<name>A0A2X4U370_9NOCA</name>
<dbReference type="AlphaFoldDB" id="A0A2X4U370"/>
<feature type="region of interest" description="Disordered" evidence="1">
    <location>
        <begin position="31"/>
        <end position="92"/>
    </location>
</feature>
<dbReference type="STRING" id="1219011.GCA_001895045_00203"/>
<evidence type="ECO:0000256" key="1">
    <source>
        <dbReference type="SAM" id="MobiDB-lite"/>
    </source>
</evidence>